<evidence type="ECO:0000313" key="3">
    <source>
        <dbReference type="Proteomes" id="UP001519363"/>
    </source>
</evidence>
<dbReference type="RefSeq" id="WP_143342521.1">
    <property type="nucleotide sequence ID" value="NZ_JAGIOO010000001.1"/>
</dbReference>
<reference evidence="2 3" key="1">
    <citation type="submission" date="2021-03" db="EMBL/GenBank/DDBJ databases">
        <title>Sequencing the genomes of 1000 actinobacteria strains.</title>
        <authorList>
            <person name="Klenk H.-P."/>
        </authorList>
    </citation>
    <scope>NUCLEOTIDE SEQUENCE [LARGE SCALE GENOMIC DNA]</scope>
    <source>
        <strain evidence="2 3">DSM 44580</strain>
    </source>
</reference>
<comment type="caution">
    <text evidence="2">The sequence shown here is derived from an EMBL/GenBank/DDBJ whole genome shotgun (WGS) entry which is preliminary data.</text>
</comment>
<dbReference type="Proteomes" id="UP001519363">
    <property type="component" value="Unassembled WGS sequence"/>
</dbReference>
<sequence length="107" mass="11713">MVLTSLWSLASRVVEVVPEVVSGLVRSDRVLLALPGRVHLELRGVHRPGSESAARGVARALRQLDGVRRVEVLAPLGRVVVSHQAGDRARHARCEDSPWRSAPTWRG</sequence>
<feature type="compositionally biased region" description="Basic and acidic residues" evidence="1">
    <location>
        <begin position="87"/>
        <end position="98"/>
    </location>
</feature>
<dbReference type="CDD" id="cd00371">
    <property type="entry name" value="HMA"/>
    <property type="match status" value="1"/>
</dbReference>
<keyword evidence="3" id="KW-1185">Reference proteome</keyword>
<organism evidence="2 3">
    <name type="scientific">Crossiella equi</name>
    <dbReference type="NCBI Taxonomy" id="130796"/>
    <lineage>
        <taxon>Bacteria</taxon>
        <taxon>Bacillati</taxon>
        <taxon>Actinomycetota</taxon>
        <taxon>Actinomycetes</taxon>
        <taxon>Pseudonocardiales</taxon>
        <taxon>Pseudonocardiaceae</taxon>
        <taxon>Crossiella</taxon>
    </lineage>
</organism>
<evidence type="ECO:0000313" key="2">
    <source>
        <dbReference type="EMBL" id="MBP2478465.1"/>
    </source>
</evidence>
<dbReference type="InterPro" id="IPR006121">
    <property type="entry name" value="HMA_dom"/>
</dbReference>
<name>A0ABS5ARZ3_9PSEU</name>
<accession>A0ABS5ARZ3</accession>
<proteinExistence type="predicted"/>
<dbReference type="EMBL" id="JAGIOO010000001">
    <property type="protein sequence ID" value="MBP2478465.1"/>
    <property type="molecule type" value="Genomic_DNA"/>
</dbReference>
<gene>
    <name evidence="2" type="ORF">JOF53_007337</name>
</gene>
<feature type="region of interest" description="Disordered" evidence="1">
    <location>
        <begin position="87"/>
        <end position="107"/>
    </location>
</feature>
<evidence type="ECO:0000256" key="1">
    <source>
        <dbReference type="SAM" id="MobiDB-lite"/>
    </source>
</evidence>
<protein>
    <submittedName>
        <fullName evidence="2">Uncharacterized protein</fullName>
    </submittedName>
</protein>